<keyword evidence="2" id="KW-0472">Membrane</keyword>
<evidence type="ECO:0000313" key="4">
    <source>
        <dbReference type="Proteomes" id="UP000193648"/>
    </source>
</evidence>
<evidence type="ECO:0000313" key="3">
    <source>
        <dbReference type="EMBL" id="ORZ22780.1"/>
    </source>
</evidence>
<feature type="transmembrane region" description="Helical" evidence="2">
    <location>
        <begin position="145"/>
        <end position="169"/>
    </location>
</feature>
<evidence type="ECO:0000256" key="2">
    <source>
        <dbReference type="SAM" id="Phobius"/>
    </source>
</evidence>
<protein>
    <recommendedName>
        <fullName evidence="5">Mid2 domain-containing protein</fullName>
    </recommendedName>
</protein>
<evidence type="ECO:0008006" key="5">
    <source>
        <dbReference type="Google" id="ProtNLM"/>
    </source>
</evidence>
<organism evidence="3 4">
    <name type="scientific">Lobosporangium transversale</name>
    <dbReference type="NCBI Taxonomy" id="64571"/>
    <lineage>
        <taxon>Eukaryota</taxon>
        <taxon>Fungi</taxon>
        <taxon>Fungi incertae sedis</taxon>
        <taxon>Mucoromycota</taxon>
        <taxon>Mortierellomycotina</taxon>
        <taxon>Mortierellomycetes</taxon>
        <taxon>Mortierellales</taxon>
        <taxon>Mortierellaceae</taxon>
        <taxon>Lobosporangium</taxon>
    </lineage>
</organism>
<dbReference type="GeneID" id="33570481"/>
<accession>A0A1Y2GTG1</accession>
<keyword evidence="2" id="KW-0812">Transmembrane</keyword>
<dbReference type="Proteomes" id="UP000193648">
    <property type="component" value="Unassembled WGS sequence"/>
</dbReference>
<comment type="caution">
    <text evidence="3">The sequence shown here is derived from an EMBL/GenBank/DDBJ whole genome shotgun (WGS) entry which is preliminary data.</text>
</comment>
<keyword evidence="4" id="KW-1185">Reference proteome</keyword>
<dbReference type="InParanoid" id="A0A1Y2GTG1"/>
<feature type="region of interest" description="Disordered" evidence="1">
    <location>
        <begin position="1"/>
        <end position="32"/>
    </location>
</feature>
<name>A0A1Y2GTG1_9FUNG</name>
<dbReference type="STRING" id="64571.A0A1Y2GTG1"/>
<sequence>MSYITTNTSPFETTSSLAPTITPSEPSTPSGTTTITITFTPEPTTATTTVELTTITATTTVEPTITTTTTAVEPTITTTTTTVEPTITTIINTTATSVSDITSVTSYTQTQLTPPFSGTNVVTSVYPSIVPTPAPKDDHSNKLPIGGIVGIVLAAAVVLIALVLCIVFAMHRQRRSAKRNSNDMAMHGGRLSSGADVDFQGSRFGAENMDTGISQGPMNATSFEESGVSNVSSNGMYPLENFGTSAAAATTGTDTGMHGYGSDEYSWRQQQPYYPTSSYVEPYGNRHDPYYAVRQETTASYMRRHHQKQQQQFPQQFQEYTDTNSMPEGYFAGQQSRPSGHDNYYADRYYAADDGRYHLHQLRHGYGMDARSGPDPGTNTSNPTI</sequence>
<dbReference type="RefSeq" id="XP_021883334.1">
    <property type="nucleotide sequence ID" value="XM_022028638.1"/>
</dbReference>
<feature type="compositionally biased region" description="Low complexity" evidence="1">
    <location>
        <begin position="18"/>
        <end position="32"/>
    </location>
</feature>
<gene>
    <name evidence="3" type="ORF">BCR41DRAFT_394357</name>
</gene>
<evidence type="ECO:0000256" key="1">
    <source>
        <dbReference type="SAM" id="MobiDB-lite"/>
    </source>
</evidence>
<feature type="compositionally biased region" description="Polar residues" evidence="1">
    <location>
        <begin position="1"/>
        <end position="17"/>
    </location>
</feature>
<dbReference type="EMBL" id="MCFF01000010">
    <property type="protein sequence ID" value="ORZ22780.1"/>
    <property type="molecule type" value="Genomic_DNA"/>
</dbReference>
<keyword evidence="2" id="KW-1133">Transmembrane helix</keyword>
<proteinExistence type="predicted"/>
<reference evidence="3 4" key="1">
    <citation type="submission" date="2016-07" db="EMBL/GenBank/DDBJ databases">
        <title>Pervasive Adenine N6-methylation of Active Genes in Fungi.</title>
        <authorList>
            <consortium name="DOE Joint Genome Institute"/>
            <person name="Mondo S.J."/>
            <person name="Dannebaum R.O."/>
            <person name="Kuo R.C."/>
            <person name="Labutti K."/>
            <person name="Haridas S."/>
            <person name="Kuo A."/>
            <person name="Salamov A."/>
            <person name="Ahrendt S.R."/>
            <person name="Lipzen A."/>
            <person name="Sullivan W."/>
            <person name="Andreopoulos W.B."/>
            <person name="Clum A."/>
            <person name="Lindquist E."/>
            <person name="Daum C."/>
            <person name="Ramamoorthy G.K."/>
            <person name="Gryganskyi A."/>
            <person name="Culley D."/>
            <person name="Magnuson J.K."/>
            <person name="James T.Y."/>
            <person name="O'Malley M.A."/>
            <person name="Stajich J.E."/>
            <person name="Spatafora J.W."/>
            <person name="Visel A."/>
            <person name="Grigoriev I.V."/>
        </authorList>
    </citation>
    <scope>NUCLEOTIDE SEQUENCE [LARGE SCALE GENOMIC DNA]</scope>
    <source>
        <strain evidence="3 4">NRRL 3116</strain>
    </source>
</reference>
<dbReference type="AlphaFoldDB" id="A0A1Y2GTG1"/>
<feature type="region of interest" description="Disordered" evidence="1">
    <location>
        <begin position="366"/>
        <end position="385"/>
    </location>
</feature>